<evidence type="ECO:0000256" key="1">
    <source>
        <dbReference type="ARBA" id="ARBA00004370"/>
    </source>
</evidence>
<keyword evidence="3" id="KW-0479">Metal-binding</keyword>
<keyword evidence="4 9" id="KW-0863">Zinc-finger</keyword>
<dbReference type="InterPro" id="IPR001841">
    <property type="entry name" value="Znf_RING"/>
</dbReference>
<feature type="domain" description="RING-type" evidence="12">
    <location>
        <begin position="105"/>
        <end position="147"/>
    </location>
</feature>
<dbReference type="PROSITE" id="PS50089">
    <property type="entry name" value="ZF_RING_2"/>
    <property type="match status" value="1"/>
</dbReference>
<evidence type="ECO:0000256" key="3">
    <source>
        <dbReference type="ARBA" id="ARBA00022723"/>
    </source>
</evidence>
<dbReference type="GO" id="GO:0008270">
    <property type="term" value="F:zinc ion binding"/>
    <property type="evidence" value="ECO:0007669"/>
    <property type="project" value="UniProtKB-KW"/>
</dbReference>
<evidence type="ECO:0000259" key="12">
    <source>
        <dbReference type="PROSITE" id="PS50089"/>
    </source>
</evidence>
<dbReference type="Gene3D" id="3.30.40.10">
    <property type="entry name" value="Zinc/RING finger domain, C3HC4 (zinc finger)"/>
    <property type="match status" value="1"/>
</dbReference>
<evidence type="ECO:0000256" key="6">
    <source>
        <dbReference type="ARBA" id="ARBA00022989"/>
    </source>
</evidence>
<evidence type="ECO:0000256" key="7">
    <source>
        <dbReference type="ARBA" id="ARBA00023136"/>
    </source>
</evidence>
<protein>
    <submittedName>
        <fullName evidence="13">Zinc finger family protein</fullName>
    </submittedName>
</protein>
<feature type="region of interest" description="Disordered" evidence="10">
    <location>
        <begin position="1"/>
        <end position="25"/>
    </location>
</feature>
<dbReference type="GO" id="GO:0016020">
    <property type="term" value="C:membrane"/>
    <property type="evidence" value="ECO:0007669"/>
    <property type="project" value="UniProtKB-SubCell"/>
</dbReference>
<dbReference type="PANTHER" id="PTHR46539:SF9">
    <property type="entry name" value="RING-H2 FINGER PROTEIN ATL56"/>
    <property type="match status" value="1"/>
</dbReference>
<evidence type="ECO:0000256" key="9">
    <source>
        <dbReference type="PROSITE-ProRule" id="PRU00175"/>
    </source>
</evidence>
<feature type="transmembrane region" description="Helical" evidence="11">
    <location>
        <begin position="40"/>
        <end position="66"/>
    </location>
</feature>
<dbReference type="InterPro" id="IPR013083">
    <property type="entry name" value="Znf_RING/FYVE/PHD"/>
</dbReference>
<evidence type="ECO:0000256" key="8">
    <source>
        <dbReference type="ARBA" id="ARBA00024209"/>
    </source>
</evidence>
<reference evidence="13" key="1">
    <citation type="submission" date="2018-02" db="EMBL/GenBank/DDBJ databases">
        <title>Rhizophora mucronata_Transcriptome.</title>
        <authorList>
            <person name="Meera S.P."/>
            <person name="Sreeshan A."/>
            <person name="Augustine A."/>
        </authorList>
    </citation>
    <scope>NUCLEOTIDE SEQUENCE</scope>
    <source>
        <tissue evidence="13">Leaf</tissue>
    </source>
</reference>
<proteinExistence type="inferred from homology"/>
<keyword evidence="7 11" id="KW-0472">Membrane</keyword>
<evidence type="ECO:0000256" key="10">
    <source>
        <dbReference type="SAM" id="MobiDB-lite"/>
    </source>
</evidence>
<dbReference type="SUPFAM" id="SSF57850">
    <property type="entry name" value="RING/U-box"/>
    <property type="match status" value="1"/>
</dbReference>
<comment type="subcellular location">
    <subcellularLocation>
        <location evidence="1">Membrane</location>
    </subcellularLocation>
</comment>
<dbReference type="AlphaFoldDB" id="A0A2P2Q4J7"/>
<dbReference type="CDD" id="cd16454">
    <property type="entry name" value="RING-H2_PA-TM-RING"/>
    <property type="match status" value="1"/>
</dbReference>
<evidence type="ECO:0000256" key="11">
    <source>
        <dbReference type="SAM" id="Phobius"/>
    </source>
</evidence>
<sequence length="175" mass="20233">MPSFDDPDHHHQQQQQQQHGRGSLPKPNQKFLSLILKATIMTFITTLFFLFLGVTAILLILSIAALHNRHSATFSSPKEFSFKDLKKLPQFRYSKRLRPDDDADCVVCLEGIRQGQWCRKLSRCGHVFHRRCVDPWLVKVPACPICRTSVRPQMGALLEDRPLWVSGWRNELGVW</sequence>
<evidence type="ECO:0000313" key="13">
    <source>
        <dbReference type="EMBL" id="MBX61893.1"/>
    </source>
</evidence>
<name>A0A2P2Q4J7_RHIMU</name>
<evidence type="ECO:0000256" key="2">
    <source>
        <dbReference type="ARBA" id="ARBA00022692"/>
    </source>
</evidence>
<accession>A0A2P2Q4J7</accession>
<dbReference type="SMART" id="SM00184">
    <property type="entry name" value="RING"/>
    <property type="match status" value="1"/>
</dbReference>
<dbReference type="PANTHER" id="PTHR46539">
    <property type="entry name" value="E3 UBIQUITIN-PROTEIN LIGASE ATL42"/>
    <property type="match status" value="1"/>
</dbReference>
<feature type="compositionally biased region" description="Basic and acidic residues" evidence="10">
    <location>
        <begin position="1"/>
        <end position="11"/>
    </location>
</feature>
<organism evidence="13">
    <name type="scientific">Rhizophora mucronata</name>
    <name type="common">Asiatic mangrove</name>
    <dbReference type="NCBI Taxonomy" id="61149"/>
    <lineage>
        <taxon>Eukaryota</taxon>
        <taxon>Viridiplantae</taxon>
        <taxon>Streptophyta</taxon>
        <taxon>Embryophyta</taxon>
        <taxon>Tracheophyta</taxon>
        <taxon>Spermatophyta</taxon>
        <taxon>Magnoliopsida</taxon>
        <taxon>eudicotyledons</taxon>
        <taxon>Gunneridae</taxon>
        <taxon>Pentapetalae</taxon>
        <taxon>rosids</taxon>
        <taxon>fabids</taxon>
        <taxon>Malpighiales</taxon>
        <taxon>Rhizophoraceae</taxon>
        <taxon>Rhizophora</taxon>
    </lineage>
</organism>
<evidence type="ECO:0000256" key="5">
    <source>
        <dbReference type="ARBA" id="ARBA00022833"/>
    </source>
</evidence>
<keyword evidence="5" id="KW-0862">Zinc</keyword>
<dbReference type="Pfam" id="PF13639">
    <property type="entry name" value="zf-RING_2"/>
    <property type="match status" value="1"/>
</dbReference>
<keyword evidence="6 11" id="KW-1133">Transmembrane helix</keyword>
<dbReference type="EMBL" id="GGEC01081409">
    <property type="protein sequence ID" value="MBX61893.1"/>
    <property type="molecule type" value="Transcribed_RNA"/>
</dbReference>
<comment type="similarity">
    <text evidence="8">Belongs to the RING-type zinc finger family. ATL subfamily.</text>
</comment>
<keyword evidence="2 11" id="KW-0812">Transmembrane</keyword>
<evidence type="ECO:0000256" key="4">
    <source>
        <dbReference type="ARBA" id="ARBA00022771"/>
    </source>
</evidence>